<dbReference type="GO" id="GO:0003677">
    <property type="term" value="F:DNA binding"/>
    <property type="evidence" value="ECO:0007669"/>
    <property type="project" value="UniProtKB-KW"/>
</dbReference>
<dbReference type="Pfam" id="PF01935">
    <property type="entry name" value="DUF87"/>
    <property type="match status" value="1"/>
</dbReference>
<evidence type="ECO:0000256" key="5">
    <source>
        <dbReference type="ARBA" id="ARBA00023125"/>
    </source>
</evidence>
<evidence type="ECO:0000256" key="3">
    <source>
        <dbReference type="ARBA" id="ARBA00022806"/>
    </source>
</evidence>
<comment type="caution">
    <text evidence="10">The sequence shown here is derived from an EMBL/GenBank/DDBJ whole genome shotgun (WGS) entry which is preliminary data.</text>
</comment>
<feature type="domain" description="Helicase HerA-like C-terminal" evidence="9">
    <location>
        <begin position="135"/>
        <end position="243"/>
    </location>
</feature>
<evidence type="ECO:0000259" key="9">
    <source>
        <dbReference type="Pfam" id="PF05872"/>
    </source>
</evidence>
<dbReference type="EMBL" id="JABEPP010000007">
    <property type="protein sequence ID" value="NNM75093.1"/>
    <property type="molecule type" value="Genomic_DNA"/>
</dbReference>
<keyword evidence="3" id="KW-0347">Helicase</keyword>
<dbReference type="RefSeq" id="WP_171220593.1">
    <property type="nucleotide sequence ID" value="NZ_JABEPP010000007.1"/>
</dbReference>
<dbReference type="SUPFAM" id="SSF52540">
    <property type="entry name" value="P-loop containing nucleoside triphosphate hydrolases"/>
    <property type="match status" value="1"/>
</dbReference>
<dbReference type="CDD" id="cd01127">
    <property type="entry name" value="TrwB_TraG_TraD_VirD4"/>
    <property type="match status" value="1"/>
</dbReference>
<dbReference type="InterPro" id="IPR027417">
    <property type="entry name" value="P-loop_NTPase"/>
</dbReference>
<dbReference type="GO" id="GO:0005524">
    <property type="term" value="F:ATP binding"/>
    <property type="evidence" value="ECO:0007669"/>
    <property type="project" value="UniProtKB-KW"/>
</dbReference>
<feature type="compositionally biased region" description="Basic residues" evidence="7">
    <location>
        <begin position="372"/>
        <end position="381"/>
    </location>
</feature>
<dbReference type="GO" id="GO:0016787">
    <property type="term" value="F:hydrolase activity"/>
    <property type="evidence" value="ECO:0007669"/>
    <property type="project" value="UniProtKB-KW"/>
</dbReference>
<feature type="domain" description="Helicase HerA central" evidence="8">
    <location>
        <begin position="13"/>
        <end position="67"/>
    </location>
</feature>
<organism evidence="10 11">
    <name type="scientific">Enterovirga aerilata</name>
    <dbReference type="NCBI Taxonomy" id="2730920"/>
    <lineage>
        <taxon>Bacteria</taxon>
        <taxon>Pseudomonadati</taxon>
        <taxon>Pseudomonadota</taxon>
        <taxon>Alphaproteobacteria</taxon>
        <taxon>Hyphomicrobiales</taxon>
        <taxon>Methylobacteriaceae</taxon>
        <taxon>Enterovirga</taxon>
    </lineage>
</organism>
<evidence type="ECO:0000313" key="10">
    <source>
        <dbReference type="EMBL" id="NNM75093.1"/>
    </source>
</evidence>
<dbReference type="Gene3D" id="3.40.50.300">
    <property type="entry name" value="P-loop containing nucleotide triphosphate hydrolases"/>
    <property type="match status" value="1"/>
</dbReference>
<feature type="region of interest" description="Disordered" evidence="7">
    <location>
        <begin position="352"/>
        <end position="399"/>
    </location>
</feature>
<keyword evidence="6" id="KW-0413">Isomerase</keyword>
<keyword evidence="5" id="KW-0238">DNA-binding</keyword>
<evidence type="ECO:0000259" key="8">
    <source>
        <dbReference type="Pfam" id="PF01935"/>
    </source>
</evidence>
<dbReference type="AlphaFoldDB" id="A0A849IMC1"/>
<keyword evidence="11" id="KW-1185">Reference proteome</keyword>
<dbReference type="InterPro" id="IPR008571">
    <property type="entry name" value="HerA-like"/>
</dbReference>
<evidence type="ECO:0000256" key="4">
    <source>
        <dbReference type="ARBA" id="ARBA00022840"/>
    </source>
</evidence>
<name>A0A849IMC1_9HYPH</name>
<dbReference type="PANTHER" id="PTHR42957">
    <property type="entry name" value="HELICASE MJ1565-RELATED"/>
    <property type="match status" value="1"/>
</dbReference>
<accession>A0A849IMC1</accession>
<evidence type="ECO:0000256" key="2">
    <source>
        <dbReference type="ARBA" id="ARBA00022801"/>
    </source>
</evidence>
<evidence type="ECO:0000256" key="6">
    <source>
        <dbReference type="ARBA" id="ARBA00023235"/>
    </source>
</evidence>
<keyword evidence="1" id="KW-0547">Nucleotide-binding</keyword>
<evidence type="ECO:0000313" key="11">
    <source>
        <dbReference type="Proteomes" id="UP000564885"/>
    </source>
</evidence>
<dbReference type="PANTHER" id="PTHR42957:SF1">
    <property type="entry name" value="HELICASE MJ1565-RELATED"/>
    <property type="match status" value="1"/>
</dbReference>
<gene>
    <name evidence="10" type="ORF">HJG44_22285</name>
</gene>
<sequence length="399" mass="43273">MSRPAKIEHPIPDEAIEKHIAILGKTGSGKTTTSKGIVERLLMRGERACIIDPTGVWWGLRLKADGKSSSGLDIVIFGGRHAYLPLAADQGARIAEIVGRSSTPVVLDTSQMQVGERTRFFTEFGNALVRENRGTLHVVVDEAHLFAPQGRVADPQSANMVHAANNLVSLGRSRGLRITLISQRPAKLHKDSLTQVETMIALRLVAPQDRKAVEEWIADQADKKTGAEIVASLPTLGTGEGWVWSPEIDLLKRIGFPPLRTFDSSRPGADDEIGAAGLPAIDVEALKAALATSPDPAPEVKATLGKPARVAEARQREYDHGFADGQRAGIVIGFEQARRALAEFQRTMAAALGDSARDASRDAPLSEAERARRYRERRRHASRDAAVTRDAKPRAAKTR</sequence>
<evidence type="ECO:0000256" key="1">
    <source>
        <dbReference type="ARBA" id="ARBA00022741"/>
    </source>
</evidence>
<reference evidence="10 11" key="1">
    <citation type="submission" date="2020-04" db="EMBL/GenBank/DDBJ databases">
        <title>Enterovirga sp. isolate from soil.</title>
        <authorList>
            <person name="Chea S."/>
            <person name="Kim D.-U."/>
        </authorList>
    </citation>
    <scope>NUCLEOTIDE SEQUENCE [LARGE SCALE GENOMIC DNA]</scope>
    <source>
        <strain evidence="10 11">DB1703</strain>
    </source>
</reference>
<dbReference type="InterPro" id="IPR033186">
    <property type="entry name" value="HerA_C"/>
</dbReference>
<evidence type="ECO:0000256" key="7">
    <source>
        <dbReference type="SAM" id="MobiDB-lite"/>
    </source>
</evidence>
<protein>
    <submittedName>
        <fullName evidence="10">DUF853 family protein</fullName>
    </submittedName>
</protein>
<dbReference type="Pfam" id="PF05872">
    <property type="entry name" value="HerA_C"/>
    <property type="match status" value="1"/>
</dbReference>
<dbReference type="InterPro" id="IPR002789">
    <property type="entry name" value="HerA_central"/>
</dbReference>
<feature type="compositionally biased region" description="Basic and acidic residues" evidence="7">
    <location>
        <begin position="382"/>
        <end position="393"/>
    </location>
</feature>
<dbReference type="Proteomes" id="UP000564885">
    <property type="component" value="Unassembled WGS sequence"/>
</dbReference>
<dbReference type="GO" id="GO:0004386">
    <property type="term" value="F:helicase activity"/>
    <property type="evidence" value="ECO:0007669"/>
    <property type="project" value="UniProtKB-KW"/>
</dbReference>
<keyword evidence="2" id="KW-0378">Hydrolase</keyword>
<keyword evidence="4" id="KW-0067">ATP-binding</keyword>
<proteinExistence type="predicted"/>